<dbReference type="AlphaFoldDB" id="A0A9Q3EIF9"/>
<dbReference type="OrthoDB" id="16772at2759"/>
<keyword evidence="3" id="KW-0175">Coiled coil</keyword>
<evidence type="ECO:0000256" key="3">
    <source>
        <dbReference type="ARBA" id="ARBA00023054"/>
    </source>
</evidence>
<accession>A0A9Q3EIF9</accession>
<proteinExistence type="inferred from homology"/>
<dbReference type="GO" id="GO:0000149">
    <property type="term" value="F:SNARE binding"/>
    <property type="evidence" value="ECO:0007669"/>
    <property type="project" value="TreeGrafter"/>
</dbReference>
<protein>
    <recommendedName>
        <fullName evidence="2">Autophagy-related protein 14</fullName>
    </recommendedName>
</protein>
<evidence type="ECO:0000256" key="2">
    <source>
        <dbReference type="ARBA" id="ARBA00013807"/>
    </source>
</evidence>
<reference evidence="4" key="1">
    <citation type="submission" date="2021-03" db="EMBL/GenBank/DDBJ databases">
        <title>Draft genome sequence of rust myrtle Austropuccinia psidii MF-1, a brazilian biotype.</title>
        <authorList>
            <person name="Quecine M.C."/>
            <person name="Pachon D.M.R."/>
            <person name="Bonatelli M.L."/>
            <person name="Correr F.H."/>
            <person name="Franceschini L.M."/>
            <person name="Leite T.F."/>
            <person name="Margarido G.R.A."/>
            <person name="Almeida C.A."/>
            <person name="Ferrarezi J.A."/>
            <person name="Labate C.A."/>
        </authorList>
    </citation>
    <scope>NUCLEOTIDE SEQUENCE</scope>
    <source>
        <strain evidence="4">MF-1</strain>
    </source>
</reference>
<dbReference type="EMBL" id="AVOT02029207">
    <property type="protein sequence ID" value="MBW0521958.1"/>
    <property type="molecule type" value="Genomic_DNA"/>
</dbReference>
<dbReference type="PANTHER" id="PTHR15157:SF5">
    <property type="entry name" value="UV RADIATION RESISTANCE-ASSOCIATED GENE PROTEIN"/>
    <property type="match status" value="1"/>
</dbReference>
<comment type="caution">
    <text evidence="4">The sequence shown here is derived from an EMBL/GenBank/DDBJ whole genome shotgun (WGS) entry which is preliminary data.</text>
</comment>
<sequence length="407" mass="45933">MECDVCETIGRKKFFCEVCLNERLLIHNSSLKRLGAAHETTVQRAAQLLDAPEGVQERRILKAKRAALIIHAKHVEAQREKLIENCESNRFTLQAKKKQLATRQIRLREAQAYLKYQTSKISKEPNHIILSPSPPVSSCGRSLATPQFIALQKSWDEVLQNLVDVRRKLISQLFAIYTITLHRPRATPRYPNINHTGSSPSNGLLSFQEWRILGLCLPVSTEIKTYHHEEISAAALYASHLVRLSAMYLGIKLPFQMTLGPILSVRAPRYSIWSHKHPSSYPLHIPTAITSTSYSGSSVTQVAFLTGLCMLAHNAYYLALAQNPTLVKHSHSSSIGASNFKPCELLQNLYLCYHSPQLGHFSHATGKIRLPRPDDFANSEMPDLQETIKEVLQTKLEDTVDEEWNLV</sequence>
<comment type="similarity">
    <text evidence="1">Belongs to the ATG14 family.</text>
</comment>
<evidence type="ECO:0000313" key="4">
    <source>
        <dbReference type="EMBL" id="MBW0521958.1"/>
    </source>
</evidence>
<dbReference type="PANTHER" id="PTHR15157">
    <property type="entry name" value="UV RADIATION RESISTANCE-ASSOCIATED GENE PROTEIN"/>
    <property type="match status" value="1"/>
</dbReference>
<dbReference type="GO" id="GO:0005768">
    <property type="term" value="C:endosome"/>
    <property type="evidence" value="ECO:0007669"/>
    <property type="project" value="TreeGrafter"/>
</dbReference>
<dbReference type="Pfam" id="PF10186">
    <property type="entry name" value="ATG14"/>
    <property type="match status" value="1"/>
</dbReference>
<dbReference type="GO" id="GO:0000323">
    <property type="term" value="C:lytic vacuole"/>
    <property type="evidence" value="ECO:0007669"/>
    <property type="project" value="TreeGrafter"/>
</dbReference>
<gene>
    <name evidence="4" type="ORF">O181_061673</name>
</gene>
<keyword evidence="5" id="KW-1185">Reference proteome</keyword>
<dbReference type="GO" id="GO:0032991">
    <property type="term" value="C:protein-containing complex"/>
    <property type="evidence" value="ECO:0007669"/>
    <property type="project" value="UniProtKB-ARBA"/>
</dbReference>
<name>A0A9Q3EIF9_9BASI</name>
<dbReference type="GO" id="GO:0035493">
    <property type="term" value="P:SNARE complex assembly"/>
    <property type="evidence" value="ECO:0007669"/>
    <property type="project" value="TreeGrafter"/>
</dbReference>
<organism evidence="4 5">
    <name type="scientific">Austropuccinia psidii MF-1</name>
    <dbReference type="NCBI Taxonomy" id="1389203"/>
    <lineage>
        <taxon>Eukaryota</taxon>
        <taxon>Fungi</taxon>
        <taxon>Dikarya</taxon>
        <taxon>Basidiomycota</taxon>
        <taxon>Pucciniomycotina</taxon>
        <taxon>Pucciniomycetes</taxon>
        <taxon>Pucciniales</taxon>
        <taxon>Sphaerophragmiaceae</taxon>
        <taxon>Austropuccinia</taxon>
    </lineage>
</organism>
<evidence type="ECO:0000256" key="1">
    <source>
        <dbReference type="ARBA" id="ARBA00009574"/>
    </source>
</evidence>
<dbReference type="InterPro" id="IPR018791">
    <property type="entry name" value="UV_resistance/autophagy_Atg14"/>
</dbReference>
<evidence type="ECO:0000313" key="5">
    <source>
        <dbReference type="Proteomes" id="UP000765509"/>
    </source>
</evidence>
<dbReference type="Proteomes" id="UP000765509">
    <property type="component" value="Unassembled WGS sequence"/>
</dbReference>